<accession>A0A8R7PRA8</accession>
<evidence type="ECO:0000313" key="1">
    <source>
        <dbReference type="EnsemblPlants" id="TuG1812G0300001935.01.T01.cds455872"/>
    </source>
</evidence>
<reference evidence="1" key="3">
    <citation type="submission" date="2022-06" db="UniProtKB">
        <authorList>
            <consortium name="EnsemblPlants"/>
        </authorList>
    </citation>
    <scope>IDENTIFICATION</scope>
</reference>
<dbReference type="Proteomes" id="UP000015106">
    <property type="component" value="Chromosome 3"/>
</dbReference>
<organism evidence="1 2">
    <name type="scientific">Triticum urartu</name>
    <name type="common">Red wild einkorn</name>
    <name type="synonym">Crithodium urartu</name>
    <dbReference type="NCBI Taxonomy" id="4572"/>
    <lineage>
        <taxon>Eukaryota</taxon>
        <taxon>Viridiplantae</taxon>
        <taxon>Streptophyta</taxon>
        <taxon>Embryophyta</taxon>
        <taxon>Tracheophyta</taxon>
        <taxon>Spermatophyta</taxon>
        <taxon>Magnoliopsida</taxon>
        <taxon>Liliopsida</taxon>
        <taxon>Poales</taxon>
        <taxon>Poaceae</taxon>
        <taxon>BOP clade</taxon>
        <taxon>Pooideae</taxon>
        <taxon>Triticodae</taxon>
        <taxon>Triticeae</taxon>
        <taxon>Triticinae</taxon>
        <taxon>Triticum</taxon>
    </lineage>
</organism>
<reference evidence="1" key="2">
    <citation type="submission" date="2018-03" db="EMBL/GenBank/DDBJ databases">
        <title>The Triticum urartu genome reveals the dynamic nature of wheat genome evolution.</title>
        <authorList>
            <person name="Ling H."/>
            <person name="Ma B."/>
            <person name="Shi X."/>
            <person name="Liu H."/>
            <person name="Dong L."/>
            <person name="Sun H."/>
            <person name="Cao Y."/>
            <person name="Gao Q."/>
            <person name="Zheng S."/>
            <person name="Li Y."/>
            <person name="Yu Y."/>
            <person name="Du H."/>
            <person name="Qi M."/>
            <person name="Li Y."/>
            <person name="Yu H."/>
            <person name="Cui Y."/>
            <person name="Wang N."/>
            <person name="Chen C."/>
            <person name="Wu H."/>
            <person name="Zhao Y."/>
            <person name="Zhang J."/>
            <person name="Li Y."/>
            <person name="Zhou W."/>
            <person name="Zhang B."/>
            <person name="Hu W."/>
            <person name="Eijk M."/>
            <person name="Tang J."/>
            <person name="Witsenboer H."/>
            <person name="Zhao S."/>
            <person name="Li Z."/>
            <person name="Zhang A."/>
            <person name="Wang D."/>
            <person name="Liang C."/>
        </authorList>
    </citation>
    <scope>NUCLEOTIDE SEQUENCE [LARGE SCALE GENOMIC DNA]</scope>
    <source>
        <strain evidence="1">cv. G1812</strain>
    </source>
</reference>
<name>A0A8R7PRA8_TRIUA</name>
<dbReference type="EnsemblPlants" id="TuG1812G0300001935.01.T01">
    <property type="protein sequence ID" value="TuG1812G0300001935.01.T01.cds455872"/>
    <property type="gene ID" value="TuG1812G0300001935.01"/>
</dbReference>
<evidence type="ECO:0000313" key="2">
    <source>
        <dbReference type="Proteomes" id="UP000015106"/>
    </source>
</evidence>
<keyword evidence="2" id="KW-1185">Reference proteome</keyword>
<sequence length="59" mass="6394">MQTSTSTEELMRSVLNLPRAALLPGLRLTSCAGAVRSAGRGVVAIPLRVPGHRRLRRRS</sequence>
<dbReference type="Gramene" id="TuG1812G0300001935.01.T01">
    <property type="protein sequence ID" value="TuG1812G0300001935.01.T01.cds455872"/>
    <property type="gene ID" value="TuG1812G0300001935.01"/>
</dbReference>
<dbReference type="AlphaFoldDB" id="A0A8R7PRA8"/>
<protein>
    <submittedName>
        <fullName evidence="1">Uncharacterized protein</fullName>
    </submittedName>
</protein>
<proteinExistence type="predicted"/>
<reference evidence="2" key="1">
    <citation type="journal article" date="2013" name="Nature">
        <title>Draft genome of the wheat A-genome progenitor Triticum urartu.</title>
        <authorList>
            <person name="Ling H.Q."/>
            <person name="Zhao S."/>
            <person name="Liu D."/>
            <person name="Wang J."/>
            <person name="Sun H."/>
            <person name="Zhang C."/>
            <person name="Fan H."/>
            <person name="Li D."/>
            <person name="Dong L."/>
            <person name="Tao Y."/>
            <person name="Gao C."/>
            <person name="Wu H."/>
            <person name="Li Y."/>
            <person name="Cui Y."/>
            <person name="Guo X."/>
            <person name="Zheng S."/>
            <person name="Wang B."/>
            <person name="Yu K."/>
            <person name="Liang Q."/>
            <person name="Yang W."/>
            <person name="Lou X."/>
            <person name="Chen J."/>
            <person name="Feng M."/>
            <person name="Jian J."/>
            <person name="Zhang X."/>
            <person name="Luo G."/>
            <person name="Jiang Y."/>
            <person name="Liu J."/>
            <person name="Wang Z."/>
            <person name="Sha Y."/>
            <person name="Zhang B."/>
            <person name="Wu H."/>
            <person name="Tang D."/>
            <person name="Shen Q."/>
            <person name="Xue P."/>
            <person name="Zou S."/>
            <person name="Wang X."/>
            <person name="Liu X."/>
            <person name="Wang F."/>
            <person name="Yang Y."/>
            <person name="An X."/>
            <person name="Dong Z."/>
            <person name="Zhang K."/>
            <person name="Zhang X."/>
            <person name="Luo M.C."/>
            <person name="Dvorak J."/>
            <person name="Tong Y."/>
            <person name="Wang J."/>
            <person name="Yang H."/>
            <person name="Li Z."/>
            <person name="Wang D."/>
            <person name="Zhang A."/>
            <person name="Wang J."/>
        </authorList>
    </citation>
    <scope>NUCLEOTIDE SEQUENCE</scope>
    <source>
        <strain evidence="2">cv. G1812</strain>
    </source>
</reference>